<evidence type="ECO:0000259" key="6">
    <source>
        <dbReference type="PROSITE" id="PS50977"/>
    </source>
</evidence>
<name>A0A4Y8KJL1_9MICO</name>
<accession>A0A4Y8KJL1</accession>
<proteinExistence type="predicted"/>
<dbReference type="SUPFAM" id="SSF46689">
    <property type="entry name" value="Homeodomain-like"/>
    <property type="match status" value="1"/>
</dbReference>
<dbReference type="Proteomes" id="UP000298218">
    <property type="component" value="Unassembled WGS sequence"/>
</dbReference>
<keyword evidence="8" id="KW-1185">Reference proteome</keyword>
<keyword evidence="1" id="KW-0805">Transcription regulation</keyword>
<evidence type="ECO:0000313" key="7">
    <source>
        <dbReference type="EMBL" id="TFD75523.1"/>
    </source>
</evidence>
<evidence type="ECO:0000256" key="2">
    <source>
        <dbReference type="ARBA" id="ARBA00023125"/>
    </source>
</evidence>
<comment type="caution">
    <text evidence="7">The sequence shown here is derived from an EMBL/GenBank/DDBJ whole genome shotgun (WGS) entry which is preliminary data.</text>
</comment>
<feature type="domain" description="HTH tetR-type" evidence="6">
    <location>
        <begin position="50"/>
        <end position="109"/>
    </location>
</feature>
<organism evidence="7 8">
    <name type="scientific">Cryobacterium psychrophilum</name>
    <dbReference type="NCBI Taxonomy" id="41988"/>
    <lineage>
        <taxon>Bacteria</taxon>
        <taxon>Bacillati</taxon>
        <taxon>Actinomycetota</taxon>
        <taxon>Actinomycetes</taxon>
        <taxon>Micrococcales</taxon>
        <taxon>Microbacteriaceae</taxon>
        <taxon>Cryobacterium</taxon>
    </lineage>
</organism>
<dbReference type="AlphaFoldDB" id="A0A4Y8KJL1"/>
<evidence type="ECO:0000256" key="1">
    <source>
        <dbReference type="ARBA" id="ARBA00023015"/>
    </source>
</evidence>
<reference evidence="7 8" key="1">
    <citation type="submission" date="2019-03" db="EMBL/GenBank/DDBJ databases">
        <title>Genomics of glacier-inhabiting Cryobacterium strains.</title>
        <authorList>
            <person name="Liu Q."/>
            <person name="Xin Y.-H."/>
        </authorList>
    </citation>
    <scope>NUCLEOTIDE SEQUENCE [LARGE SCALE GENOMIC DNA]</scope>
    <source>
        <strain evidence="7 8">CGMCC 1.4292</strain>
    </source>
</reference>
<keyword evidence="2 4" id="KW-0238">DNA-binding</keyword>
<protein>
    <submittedName>
        <fullName evidence="7">TetR/AcrR family transcriptional regulator</fullName>
    </submittedName>
</protein>
<evidence type="ECO:0000313" key="8">
    <source>
        <dbReference type="Proteomes" id="UP000298218"/>
    </source>
</evidence>
<evidence type="ECO:0000256" key="4">
    <source>
        <dbReference type="PROSITE-ProRule" id="PRU00335"/>
    </source>
</evidence>
<dbReference type="Pfam" id="PF00440">
    <property type="entry name" value="TetR_N"/>
    <property type="match status" value="1"/>
</dbReference>
<feature type="compositionally biased region" description="Basic residues" evidence="5">
    <location>
        <begin position="1"/>
        <end position="11"/>
    </location>
</feature>
<dbReference type="EMBL" id="SOHQ01000043">
    <property type="protein sequence ID" value="TFD75523.1"/>
    <property type="molecule type" value="Genomic_DNA"/>
</dbReference>
<dbReference type="GO" id="GO:0003700">
    <property type="term" value="F:DNA-binding transcription factor activity"/>
    <property type="evidence" value="ECO:0007669"/>
    <property type="project" value="TreeGrafter"/>
</dbReference>
<evidence type="ECO:0000256" key="3">
    <source>
        <dbReference type="ARBA" id="ARBA00023163"/>
    </source>
</evidence>
<dbReference type="GO" id="GO:0000976">
    <property type="term" value="F:transcription cis-regulatory region binding"/>
    <property type="evidence" value="ECO:0007669"/>
    <property type="project" value="TreeGrafter"/>
</dbReference>
<sequence length="264" mass="28803">MARMQHRHRSTARTEVSLRESGEEGLRIVFMTSSTRAPQEGSQPRRRDARQNRERLVTEARALFATDGVDASLEEIARRADVGVATLYRNFPTRDDLVRALYELALAELASVRGEIEAAPTAWDGVVVYTERVAEWLVADPALPPILKRMALIDPANRPAAPFDSFIAGRVAQAKKDGDLRPDVDAVDIAVLVTMVGSLGSLGDGYAGQWRRQLSIVLDGLRVAGSARPKLAGRPLNAKQFRATLHGLTRRAKRAGRAGHGPVA</sequence>
<dbReference type="SUPFAM" id="SSF48498">
    <property type="entry name" value="Tetracyclin repressor-like, C-terminal domain"/>
    <property type="match status" value="1"/>
</dbReference>
<dbReference type="InterPro" id="IPR001647">
    <property type="entry name" value="HTH_TetR"/>
</dbReference>
<dbReference type="Gene3D" id="1.10.357.10">
    <property type="entry name" value="Tetracycline Repressor, domain 2"/>
    <property type="match status" value="1"/>
</dbReference>
<dbReference type="InterPro" id="IPR050109">
    <property type="entry name" value="HTH-type_TetR-like_transc_reg"/>
</dbReference>
<feature type="DNA-binding region" description="H-T-H motif" evidence="4">
    <location>
        <begin position="72"/>
        <end position="91"/>
    </location>
</feature>
<dbReference type="InterPro" id="IPR009057">
    <property type="entry name" value="Homeodomain-like_sf"/>
</dbReference>
<evidence type="ECO:0000256" key="5">
    <source>
        <dbReference type="SAM" id="MobiDB-lite"/>
    </source>
</evidence>
<dbReference type="PANTHER" id="PTHR30055">
    <property type="entry name" value="HTH-TYPE TRANSCRIPTIONAL REGULATOR RUTR"/>
    <property type="match status" value="1"/>
</dbReference>
<feature type="region of interest" description="Disordered" evidence="5">
    <location>
        <begin position="1"/>
        <end position="20"/>
    </location>
</feature>
<dbReference type="PROSITE" id="PS50977">
    <property type="entry name" value="HTH_TETR_2"/>
    <property type="match status" value="1"/>
</dbReference>
<dbReference type="PANTHER" id="PTHR30055:SF234">
    <property type="entry name" value="HTH-TYPE TRANSCRIPTIONAL REGULATOR BETI"/>
    <property type="match status" value="1"/>
</dbReference>
<dbReference type="OrthoDB" id="3192968at2"/>
<keyword evidence="3" id="KW-0804">Transcription</keyword>
<dbReference type="InterPro" id="IPR036271">
    <property type="entry name" value="Tet_transcr_reg_TetR-rel_C_sf"/>
</dbReference>
<gene>
    <name evidence="7" type="ORF">E3T53_15635</name>
</gene>